<dbReference type="SUPFAM" id="SSF48403">
    <property type="entry name" value="Ankyrin repeat"/>
    <property type="match status" value="1"/>
</dbReference>
<accession>A0ABM0QHY4</accession>
<dbReference type="InterPro" id="IPR002110">
    <property type="entry name" value="Ankyrin_rpt"/>
</dbReference>
<evidence type="ECO:0000256" key="4">
    <source>
        <dbReference type="SAM" id="MobiDB-lite"/>
    </source>
</evidence>
<feature type="domain" description="CCDC144C-like coiled-coil" evidence="5">
    <location>
        <begin position="613"/>
        <end position="726"/>
    </location>
</feature>
<reference evidence="7" key="1">
    <citation type="submission" date="2025-08" db="UniProtKB">
        <authorList>
            <consortium name="RefSeq"/>
        </authorList>
    </citation>
    <scope>IDENTIFICATION</scope>
</reference>
<dbReference type="Pfam" id="PF14915">
    <property type="entry name" value="CCDC144C"/>
    <property type="match status" value="1"/>
</dbReference>
<dbReference type="Gene3D" id="1.25.40.20">
    <property type="entry name" value="Ankyrin repeat-containing domain"/>
    <property type="match status" value="3"/>
</dbReference>
<evidence type="ECO:0000256" key="1">
    <source>
        <dbReference type="ARBA" id="ARBA00023054"/>
    </source>
</evidence>
<dbReference type="PROSITE" id="PS50297">
    <property type="entry name" value="ANK_REP_REGION"/>
    <property type="match status" value="4"/>
</dbReference>
<feature type="repeat" description="ANK" evidence="2">
    <location>
        <begin position="84"/>
        <end position="116"/>
    </location>
</feature>
<feature type="repeat" description="ANK" evidence="2">
    <location>
        <begin position="150"/>
        <end position="182"/>
    </location>
</feature>
<dbReference type="PROSITE" id="PS50088">
    <property type="entry name" value="ANK_REPEAT"/>
    <property type="match status" value="5"/>
</dbReference>
<keyword evidence="6" id="KW-1185">Reference proteome</keyword>
<keyword evidence="1 3" id="KW-0175">Coiled coil</keyword>
<name>A0ABM0QHY4_GALVR</name>
<dbReference type="Proteomes" id="UP000694923">
    <property type="component" value="Unplaced"/>
</dbReference>
<dbReference type="PANTHER" id="PTHR24147:SF64">
    <property type="entry name" value="ANKYRIN REPEAT DOMAIN-CONTAINING PROTEIN 19-RELATED"/>
    <property type="match status" value="1"/>
</dbReference>
<feature type="repeat" description="ANK" evidence="2">
    <location>
        <begin position="117"/>
        <end position="149"/>
    </location>
</feature>
<dbReference type="PANTHER" id="PTHR24147">
    <property type="entry name" value="ANKYRIN REPEAT DOMAIN 36-RELATED"/>
    <property type="match status" value="1"/>
</dbReference>
<feature type="coiled-coil region" evidence="3">
    <location>
        <begin position="625"/>
        <end position="652"/>
    </location>
</feature>
<evidence type="ECO:0000313" key="7">
    <source>
        <dbReference type="RefSeq" id="XP_008567975.1"/>
    </source>
</evidence>
<dbReference type="InterPro" id="IPR039497">
    <property type="entry name" value="CC144C-like_CC_dom"/>
</dbReference>
<dbReference type="PRINTS" id="PR01415">
    <property type="entry name" value="ANKYRIN"/>
</dbReference>
<feature type="repeat" description="ANK" evidence="2">
    <location>
        <begin position="216"/>
        <end position="248"/>
    </location>
</feature>
<feature type="compositionally biased region" description="Basic and acidic residues" evidence="4">
    <location>
        <begin position="448"/>
        <end position="478"/>
    </location>
</feature>
<dbReference type="Pfam" id="PF12796">
    <property type="entry name" value="Ank_2"/>
    <property type="match status" value="1"/>
</dbReference>
<evidence type="ECO:0000259" key="5">
    <source>
        <dbReference type="Pfam" id="PF14915"/>
    </source>
</evidence>
<dbReference type="InterPro" id="IPR050657">
    <property type="entry name" value="Ankyrin_repeat_domain"/>
</dbReference>
<proteinExistence type="predicted"/>
<dbReference type="SMART" id="SM00248">
    <property type="entry name" value="ANK"/>
    <property type="match status" value="5"/>
</dbReference>
<feature type="repeat" description="ANK" evidence="2">
    <location>
        <begin position="183"/>
        <end position="215"/>
    </location>
</feature>
<dbReference type="RefSeq" id="XP_008567975.1">
    <property type="nucleotide sequence ID" value="XM_008569753.1"/>
</dbReference>
<feature type="coiled-coil region" evidence="3">
    <location>
        <begin position="689"/>
        <end position="723"/>
    </location>
</feature>
<sequence>MNRLSGVLGSIEETPSSFSTNWKSSSDTADTGWLRKKITHFRLRYQIKLGRLGKIHHAARKGDVERIQMILLYGEGGVDDRDRNEKTPLHWACTFGHREVVALLVEKRCNLNPCDDRKKTALMKAVQCQNEECVAILLEHGANPCLTDSRNNTALHYAACGQNVSIAEKLLLHHANIEARNKKGLTPLLLALKRNRPSMVEFLVKNGADIHAVDIMERTALMFAVTHESTNIVKLLLERGIDIASEDIYERTAEFYAIVSGNHNISENLPQEHAGHVFGTADQRGQNVVNGQVAVPKSALRLGQEEQLQSRLHFEEKATKPSVGTKENDMKSALRLGPEKDEESPWDSESISENLPQKCADHVSGAADQIGKNKVNGEVEDMFYIPSCMSGPRNFKIAKLEDTRSGVIPVAHVESAEKYPHLQPTTEVKDSVPNKVVGVKDIQTSRSAEQDFRMTADKEQERLDGNENKQPQVDEEKKHKSNKTKISENLYDGAAAAAADNGLIQQRKNGRTDHQQFPIEENEGYDRSPALHMMEGKKNENEKWTSKESVITPTFEKADSLTGGPLQVNVNSCLGKIDQDDGRMYRLFFNFKENCDMSFYLVLAEGLLCFTQVSDSHQKDLLHKNHMLQDELAMLRLERDRIKNQFQEKENKHFKDIGIIQRKNEYLQKMIKWNEETSTKTISQYSGHLNVLRAENAMLNSKLEDAKQNNEKLETDIESYRSRLAA</sequence>
<dbReference type="GeneID" id="103588139"/>
<gene>
    <name evidence="7" type="primary">LOC103588139</name>
</gene>
<feature type="region of interest" description="Disordered" evidence="4">
    <location>
        <begin position="443"/>
        <end position="484"/>
    </location>
</feature>
<evidence type="ECO:0000313" key="6">
    <source>
        <dbReference type="Proteomes" id="UP000694923"/>
    </source>
</evidence>
<feature type="compositionally biased region" description="Polar residues" evidence="4">
    <location>
        <begin position="13"/>
        <end position="28"/>
    </location>
</feature>
<feature type="region of interest" description="Disordered" evidence="4">
    <location>
        <begin position="1"/>
        <end position="28"/>
    </location>
</feature>
<keyword evidence="2" id="KW-0040">ANK repeat</keyword>
<dbReference type="Pfam" id="PF13857">
    <property type="entry name" value="Ank_5"/>
    <property type="match status" value="1"/>
</dbReference>
<evidence type="ECO:0000256" key="2">
    <source>
        <dbReference type="PROSITE-ProRule" id="PRU00023"/>
    </source>
</evidence>
<dbReference type="InterPro" id="IPR036770">
    <property type="entry name" value="Ankyrin_rpt-contain_sf"/>
</dbReference>
<protein>
    <submittedName>
        <fullName evidence="7">LOW QUALITY PROTEIN: ankyrin repeat domain-containing protein 26-like</fullName>
    </submittedName>
</protein>
<feature type="non-terminal residue" evidence="7">
    <location>
        <position position="726"/>
    </location>
</feature>
<feature type="region of interest" description="Disordered" evidence="4">
    <location>
        <begin position="311"/>
        <end position="331"/>
    </location>
</feature>
<organism evidence="6 7">
    <name type="scientific">Galeopterus variegatus</name>
    <name type="common">Malayan flying lemur</name>
    <name type="synonym">Cynocephalus variegatus</name>
    <dbReference type="NCBI Taxonomy" id="482537"/>
    <lineage>
        <taxon>Eukaryota</taxon>
        <taxon>Metazoa</taxon>
        <taxon>Chordata</taxon>
        <taxon>Craniata</taxon>
        <taxon>Vertebrata</taxon>
        <taxon>Euteleostomi</taxon>
        <taxon>Mammalia</taxon>
        <taxon>Eutheria</taxon>
        <taxon>Euarchontoglires</taxon>
        <taxon>Dermoptera</taxon>
        <taxon>Cynocephalidae</taxon>
        <taxon>Galeopterus</taxon>
    </lineage>
</organism>
<evidence type="ECO:0000256" key="3">
    <source>
        <dbReference type="SAM" id="Coils"/>
    </source>
</evidence>